<dbReference type="EMBL" id="GL732586">
    <property type="protein sequence ID" value="EFX73994.1"/>
    <property type="molecule type" value="Genomic_DNA"/>
</dbReference>
<gene>
    <name evidence="1" type="ORF">DAPPUDRAFT_324745</name>
</gene>
<dbReference type="HOGENOM" id="CLU_1628740_0_0_1"/>
<keyword evidence="2" id="KW-1185">Reference proteome</keyword>
<evidence type="ECO:0000313" key="2">
    <source>
        <dbReference type="Proteomes" id="UP000000305"/>
    </source>
</evidence>
<name>E9H2L2_DAPPU</name>
<reference evidence="1 2" key="1">
    <citation type="journal article" date="2011" name="Science">
        <title>The ecoresponsive genome of Daphnia pulex.</title>
        <authorList>
            <person name="Colbourne J.K."/>
            <person name="Pfrender M.E."/>
            <person name="Gilbert D."/>
            <person name="Thomas W.K."/>
            <person name="Tucker A."/>
            <person name="Oakley T.H."/>
            <person name="Tokishita S."/>
            <person name="Aerts A."/>
            <person name="Arnold G.J."/>
            <person name="Basu M.K."/>
            <person name="Bauer D.J."/>
            <person name="Caceres C.E."/>
            <person name="Carmel L."/>
            <person name="Casola C."/>
            <person name="Choi J.H."/>
            <person name="Detter J.C."/>
            <person name="Dong Q."/>
            <person name="Dusheyko S."/>
            <person name="Eads B.D."/>
            <person name="Frohlich T."/>
            <person name="Geiler-Samerotte K.A."/>
            <person name="Gerlach D."/>
            <person name="Hatcher P."/>
            <person name="Jogdeo S."/>
            <person name="Krijgsveld J."/>
            <person name="Kriventseva E.V."/>
            <person name="Kultz D."/>
            <person name="Laforsch C."/>
            <person name="Lindquist E."/>
            <person name="Lopez J."/>
            <person name="Manak J.R."/>
            <person name="Muller J."/>
            <person name="Pangilinan J."/>
            <person name="Patwardhan R.P."/>
            <person name="Pitluck S."/>
            <person name="Pritham E.J."/>
            <person name="Rechtsteiner A."/>
            <person name="Rho M."/>
            <person name="Rogozin I.B."/>
            <person name="Sakarya O."/>
            <person name="Salamov A."/>
            <person name="Schaack S."/>
            <person name="Shapiro H."/>
            <person name="Shiga Y."/>
            <person name="Skalitzky C."/>
            <person name="Smith Z."/>
            <person name="Souvorov A."/>
            <person name="Sung W."/>
            <person name="Tang Z."/>
            <person name="Tsuchiya D."/>
            <person name="Tu H."/>
            <person name="Vos H."/>
            <person name="Wang M."/>
            <person name="Wolf Y.I."/>
            <person name="Yamagata H."/>
            <person name="Yamada T."/>
            <person name="Ye Y."/>
            <person name="Shaw J.R."/>
            <person name="Andrews J."/>
            <person name="Crease T.J."/>
            <person name="Tang H."/>
            <person name="Lucas S.M."/>
            <person name="Robertson H.M."/>
            <person name="Bork P."/>
            <person name="Koonin E.V."/>
            <person name="Zdobnov E.M."/>
            <person name="Grigoriev I.V."/>
            <person name="Lynch M."/>
            <person name="Boore J.L."/>
        </authorList>
    </citation>
    <scope>NUCLEOTIDE SEQUENCE [LARGE SCALE GENOMIC DNA]</scope>
</reference>
<dbReference type="KEGG" id="dpx:DAPPUDRAFT_324745"/>
<accession>E9H2L2</accession>
<protein>
    <submittedName>
        <fullName evidence="1">Uncharacterized protein</fullName>
    </submittedName>
</protein>
<evidence type="ECO:0000313" key="1">
    <source>
        <dbReference type="EMBL" id="EFX73994.1"/>
    </source>
</evidence>
<organism evidence="1 2">
    <name type="scientific">Daphnia pulex</name>
    <name type="common">Water flea</name>
    <dbReference type="NCBI Taxonomy" id="6669"/>
    <lineage>
        <taxon>Eukaryota</taxon>
        <taxon>Metazoa</taxon>
        <taxon>Ecdysozoa</taxon>
        <taxon>Arthropoda</taxon>
        <taxon>Crustacea</taxon>
        <taxon>Branchiopoda</taxon>
        <taxon>Diplostraca</taxon>
        <taxon>Cladocera</taxon>
        <taxon>Anomopoda</taxon>
        <taxon>Daphniidae</taxon>
        <taxon>Daphnia</taxon>
    </lineage>
</organism>
<proteinExistence type="predicted"/>
<dbReference type="Proteomes" id="UP000000305">
    <property type="component" value="Unassembled WGS sequence"/>
</dbReference>
<dbReference type="AlphaFoldDB" id="E9H2L2"/>
<dbReference type="InParanoid" id="E9H2L2"/>
<sequence length="163" mass="18862">MPLSELEDGVLEAIESEKSVVNRFDGLPSFLLEKIVKIITEKLIEKPPCRFEISPFLSDLLTTSNLRTLDLALMKRDIHSWTLKSRIFNTATVRSSYWKFHIRKQANECFQILGTHCLEIRELHVKFSMVSDDGTMRNGKLQVHLRFGPYEVPMYNKNTTNSS</sequence>